<protein>
    <submittedName>
        <fullName evidence="1">Uncharacterized protein</fullName>
    </submittedName>
</protein>
<evidence type="ECO:0000313" key="2">
    <source>
        <dbReference type="Proteomes" id="UP000075238"/>
    </source>
</evidence>
<gene>
    <name evidence="1" type="ORF">A2G96_07925</name>
</gene>
<name>A0A142JHV5_9BURK</name>
<dbReference type="EMBL" id="CP014844">
    <property type="protein sequence ID" value="AMR77667.1"/>
    <property type="molecule type" value="Genomic_DNA"/>
</dbReference>
<dbReference type="KEGG" id="cnan:A2G96_07925"/>
<organism evidence="1 2">
    <name type="scientific">Cupriavidus nantongensis</name>
    <dbReference type="NCBI Taxonomy" id="1796606"/>
    <lineage>
        <taxon>Bacteria</taxon>
        <taxon>Pseudomonadati</taxon>
        <taxon>Pseudomonadota</taxon>
        <taxon>Betaproteobacteria</taxon>
        <taxon>Burkholderiales</taxon>
        <taxon>Burkholderiaceae</taxon>
        <taxon>Cupriavidus</taxon>
    </lineage>
</organism>
<keyword evidence="2" id="KW-1185">Reference proteome</keyword>
<proteinExistence type="predicted"/>
<sequence>MKRQYQDQVNADQITTGTLDGLRLTADVIAVGTLGEFQLSVGRLSAAVSPMTTVEEWAELTQSPGISHC</sequence>
<dbReference type="RefSeq" id="WP_062798336.1">
    <property type="nucleotide sequence ID" value="NZ_CP014844.1"/>
</dbReference>
<accession>A0A142JHV5</accession>
<dbReference type="Proteomes" id="UP000075238">
    <property type="component" value="Chromosome 1"/>
</dbReference>
<dbReference type="AlphaFoldDB" id="A0A142JHV5"/>
<evidence type="ECO:0000313" key="1">
    <source>
        <dbReference type="EMBL" id="AMR77667.1"/>
    </source>
</evidence>
<dbReference type="STRING" id="1796606.A2G96_07925"/>
<reference evidence="1 2" key="1">
    <citation type="submission" date="2016-03" db="EMBL/GenBank/DDBJ databases">
        <title>Complete genome sequence of a novel chlorpyrifos degrading bacterium, Cupriavidus nantongensis sp. X1.</title>
        <authorList>
            <person name="Fang L."/>
        </authorList>
    </citation>
    <scope>NUCLEOTIDE SEQUENCE [LARGE SCALE GENOMIC DNA]</scope>
    <source>
        <strain evidence="1 2">X1</strain>
    </source>
</reference>